<dbReference type="Pfam" id="PF00155">
    <property type="entry name" value="Aminotran_1_2"/>
    <property type="match status" value="1"/>
</dbReference>
<dbReference type="Proteomes" id="UP000324143">
    <property type="component" value="Unassembled WGS sequence"/>
</dbReference>
<dbReference type="GO" id="GO:0008483">
    <property type="term" value="F:transaminase activity"/>
    <property type="evidence" value="ECO:0007669"/>
    <property type="project" value="UniProtKB-KW"/>
</dbReference>
<dbReference type="CDD" id="cd00609">
    <property type="entry name" value="AAT_like"/>
    <property type="match status" value="1"/>
</dbReference>
<comment type="cofactor">
    <cofactor evidence="1">
        <name>pyridoxal 5'-phosphate</name>
        <dbReference type="ChEBI" id="CHEBI:597326"/>
    </cofactor>
</comment>
<dbReference type="Gene3D" id="3.40.640.10">
    <property type="entry name" value="Type I PLP-dependent aspartate aminotransferase-like (Major domain)"/>
    <property type="match status" value="1"/>
</dbReference>
<dbReference type="InterPro" id="IPR015424">
    <property type="entry name" value="PyrdxlP-dep_Trfase"/>
</dbReference>
<keyword evidence="3" id="KW-0808">Transferase</keyword>
<evidence type="ECO:0000256" key="3">
    <source>
        <dbReference type="ARBA" id="ARBA00022679"/>
    </source>
</evidence>
<organism evidence="6 7">
    <name type="scientific">Candidatus Mcinerneyibacterium aminivorans</name>
    <dbReference type="NCBI Taxonomy" id="2703815"/>
    <lineage>
        <taxon>Bacteria</taxon>
        <taxon>Candidatus Macinerneyibacteriota</taxon>
        <taxon>Candidatus Mcinerneyibacteria</taxon>
        <taxon>Candidatus Mcinerneyibacteriales</taxon>
        <taxon>Candidatus Mcinerneyibacteriaceae</taxon>
        <taxon>Candidatus Mcinerneyibacterium</taxon>
    </lineage>
</organism>
<gene>
    <name evidence="6" type="ORF">FXF47_05445</name>
</gene>
<dbReference type="Gene3D" id="3.90.1150.10">
    <property type="entry name" value="Aspartate Aminotransferase, domain 1"/>
    <property type="match status" value="1"/>
</dbReference>
<dbReference type="PANTHER" id="PTHR42885:SF2">
    <property type="entry name" value="HISTIDINOL-PHOSPHATE AMINOTRANSFERASE"/>
    <property type="match status" value="1"/>
</dbReference>
<dbReference type="SUPFAM" id="SSF53383">
    <property type="entry name" value="PLP-dependent transferases"/>
    <property type="match status" value="1"/>
</dbReference>
<dbReference type="PANTHER" id="PTHR42885">
    <property type="entry name" value="HISTIDINOL-PHOSPHATE AMINOTRANSFERASE-RELATED"/>
    <property type="match status" value="1"/>
</dbReference>
<feature type="domain" description="Aminotransferase class I/classII large" evidence="5">
    <location>
        <begin position="23"/>
        <end position="346"/>
    </location>
</feature>
<keyword evidence="4" id="KW-0663">Pyridoxal phosphate</keyword>
<dbReference type="AlphaFoldDB" id="A0A5D0MBU8"/>
<reference evidence="6" key="1">
    <citation type="submission" date="2019-08" db="EMBL/GenBank/DDBJ databases">
        <title>Genomic characterization of a novel candidate phylum (ARYD3) from a high temperature, high salinity tertiary oil reservoir in north central Oklahoma, USA.</title>
        <authorList>
            <person name="Youssef N.H."/>
            <person name="Yadav A."/>
            <person name="Elshahed M.S."/>
        </authorList>
    </citation>
    <scope>NUCLEOTIDE SEQUENCE [LARGE SCALE GENOMIC DNA]</scope>
    <source>
        <strain evidence="6">ARYD3</strain>
    </source>
</reference>
<evidence type="ECO:0000256" key="4">
    <source>
        <dbReference type="ARBA" id="ARBA00022898"/>
    </source>
</evidence>
<name>A0A5D0MBU8_9BACT</name>
<dbReference type="InterPro" id="IPR015422">
    <property type="entry name" value="PyrdxlP-dep_Trfase_small"/>
</dbReference>
<comment type="caution">
    <text evidence="6">The sequence shown here is derived from an EMBL/GenBank/DDBJ whole genome shotgun (WGS) entry which is preliminary data.</text>
</comment>
<dbReference type="EMBL" id="VSIX01000049">
    <property type="protein sequence ID" value="TYB31194.1"/>
    <property type="molecule type" value="Genomic_DNA"/>
</dbReference>
<evidence type="ECO:0000313" key="7">
    <source>
        <dbReference type="Proteomes" id="UP000324143"/>
    </source>
</evidence>
<evidence type="ECO:0000256" key="1">
    <source>
        <dbReference type="ARBA" id="ARBA00001933"/>
    </source>
</evidence>
<evidence type="ECO:0000313" key="6">
    <source>
        <dbReference type="EMBL" id="TYB31194.1"/>
    </source>
</evidence>
<keyword evidence="7" id="KW-1185">Reference proteome</keyword>
<evidence type="ECO:0000256" key="2">
    <source>
        <dbReference type="ARBA" id="ARBA00022576"/>
    </source>
</evidence>
<accession>A0A5D0MBU8</accession>
<dbReference type="InterPro" id="IPR015421">
    <property type="entry name" value="PyrdxlP-dep_Trfase_major"/>
</dbReference>
<protein>
    <submittedName>
        <fullName evidence="6">Histidinol-phosphate aminotransferase family protein</fullName>
    </submittedName>
</protein>
<keyword evidence="2 6" id="KW-0032">Aminotransferase</keyword>
<sequence length="352" mass="41769">MLYRKELDELKDFSVYRGNYIAKMDQNESPFNLFNELKDEIFDKIRKRDLNRYTKLEDIKKLKTRIADYNSINSKNVAVGAGADSFIHSIIEIFSINQGKVLTTYPTYPIYKLFSKINGVNTVTTNLEIDDFSLNKDDFSEKIKNSKVIFLTYPNNPTGNLYSRDFILENIEKYSNKLFAIDEAYFEFAEDSFAEYIHDYENLVIIRTFSKFFSIPSLRLGYIIANEKFVNLFEKCQFAPYNVSLFSIITGMELIKNYDYFKKNRDKIVSERNRLFKEISKLNSLKPYPSKTNFIFIKERNEKNIADYLYKNKIFVRDFSSMKNLEGFFRITVSSKKENNYLIEKLKKWNKK</sequence>
<dbReference type="InterPro" id="IPR004839">
    <property type="entry name" value="Aminotransferase_I/II_large"/>
</dbReference>
<evidence type="ECO:0000259" key="5">
    <source>
        <dbReference type="Pfam" id="PF00155"/>
    </source>
</evidence>
<dbReference type="GO" id="GO:0030170">
    <property type="term" value="F:pyridoxal phosphate binding"/>
    <property type="evidence" value="ECO:0007669"/>
    <property type="project" value="InterPro"/>
</dbReference>
<proteinExistence type="predicted"/>